<comment type="caution">
    <text evidence="1">The sequence shown here is derived from an EMBL/GenBank/DDBJ whole genome shotgun (WGS) entry which is preliminary data.</text>
</comment>
<organism evidence="1 2">
    <name type="scientific">Nakamurella flava</name>
    <dbReference type="NCBI Taxonomy" id="2576308"/>
    <lineage>
        <taxon>Bacteria</taxon>
        <taxon>Bacillati</taxon>
        <taxon>Actinomycetota</taxon>
        <taxon>Actinomycetes</taxon>
        <taxon>Nakamurellales</taxon>
        <taxon>Nakamurellaceae</taxon>
        <taxon>Nakamurella</taxon>
    </lineage>
</organism>
<gene>
    <name evidence="1" type="ORF">FDO65_04570</name>
</gene>
<dbReference type="InterPro" id="IPR009297">
    <property type="entry name" value="DUF952"/>
</dbReference>
<proteinExistence type="predicted"/>
<dbReference type="PANTHER" id="PTHR34129">
    <property type="entry name" value="BLR1139 PROTEIN"/>
    <property type="match status" value="1"/>
</dbReference>
<protein>
    <submittedName>
        <fullName evidence="1">DUF952 domain-containing protein</fullName>
    </submittedName>
</protein>
<evidence type="ECO:0000313" key="2">
    <source>
        <dbReference type="Proteomes" id="UP000306985"/>
    </source>
</evidence>
<dbReference type="Proteomes" id="UP000306985">
    <property type="component" value="Unassembled WGS sequence"/>
</dbReference>
<dbReference type="AlphaFoldDB" id="A0A4U6QL99"/>
<dbReference type="Pfam" id="PF06108">
    <property type="entry name" value="DUF952"/>
    <property type="match status" value="1"/>
</dbReference>
<dbReference type="OrthoDB" id="5638018at2"/>
<keyword evidence="2" id="KW-1185">Reference proteome</keyword>
<dbReference type="PANTHER" id="PTHR34129:SF1">
    <property type="entry name" value="DUF952 DOMAIN-CONTAINING PROTEIN"/>
    <property type="match status" value="1"/>
</dbReference>
<dbReference type="RefSeq" id="WP_137448239.1">
    <property type="nucleotide sequence ID" value="NZ_SZZH01000001.1"/>
</dbReference>
<name>A0A4U6QL99_9ACTN</name>
<sequence>MPHHLYHCATATDWAEATTVGEYRVSTRGRSLEDEGFLHASYASQVQGVLDRFYADLEDPLLLLVIDPARLDVEVIAESPGPGVNELFPHIYGPLPVAAVVDVVPLERRDGGWHWAGPRPR</sequence>
<reference evidence="1 2" key="1">
    <citation type="submission" date="2019-05" db="EMBL/GenBank/DDBJ databases">
        <title>Nakamurella sp. N5BH11, whole genome shotgun sequence.</title>
        <authorList>
            <person name="Tuo L."/>
        </authorList>
    </citation>
    <scope>NUCLEOTIDE SEQUENCE [LARGE SCALE GENOMIC DNA]</scope>
    <source>
        <strain evidence="1 2">N5BH11</strain>
    </source>
</reference>
<dbReference type="Gene3D" id="3.20.170.20">
    <property type="entry name" value="Protein of unknown function DUF952"/>
    <property type="match status" value="1"/>
</dbReference>
<dbReference type="EMBL" id="SZZH01000001">
    <property type="protein sequence ID" value="TKV60936.1"/>
    <property type="molecule type" value="Genomic_DNA"/>
</dbReference>
<dbReference type="SUPFAM" id="SSF56399">
    <property type="entry name" value="ADP-ribosylation"/>
    <property type="match status" value="1"/>
</dbReference>
<evidence type="ECO:0000313" key="1">
    <source>
        <dbReference type="EMBL" id="TKV60936.1"/>
    </source>
</evidence>
<accession>A0A4U6QL99</accession>